<dbReference type="PANTHER" id="PTHR13707:SF60">
    <property type="entry name" value="ACETATE COA-TRANSFERASE SUBUNIT ALPHA"/>
    <property type="match status" value="1"/>
</dbReference>
<keyword evidence="4" id="KW-1185">Reference proteome</keyword>
<dbReference type="NCBIfam" id="TIGR02429">
    <property type="entry name" value="pcaI_scoA_fam"/>
    <property type="match status" value="1"/>
</dbReference>
<sequence length="233" mass="25210">MKKAATAQQIEHLLHDGMTIMIGGFMATGAPERLIDLLIQKDIKDITLITTDTGSPGRGSSRLIADKRVKKLYASHIGTNPETGKQMNEGTLEVELVPQGTLSERIRSAGAGLGGVLTPTGLGTIVAENKRVIDVDGQTFLLETPLKADLALIRGSKVDRRGNVFYSKTTQNFNPLMATAAETVIVEPEQLVELGDIAPEAVHTPSIFVDHIFVDHILVDQINVDHIQVEDTQ</sequence>
<dbReference type="InterPro" id="IPR004163">
    <property type="entry name" value="CoA_transf_BS"/>
</dbReference>
<evidence type="ECO:0000256" key="1">
    <source>
        <dbReference type="ARBA" id="ARBA00005612"/>
    </source>
</evidence>
<dbReference type="EMBL" id="JBGONM010000084">
    <property type="protein sequence ID" value="MEZ8083836.1"/>
    <property type="molecule type" value="Genomic_DNA"/>
</dbReference>
<reference evidence="3 4" key="1">
    <citation type="submission" date="2024-06" db="EMBL/GenBank/DDBJ databases">
        <authorList>
            <person name="Steensen K."/>
            <person name="Seneca J."/>
            <person name="Bartlau N."/>
            <person name="Yu A.X."/>
            <person name="Polz M.F."/>
        </authorList>
    </citation>
    <scope>NUCLEOTIDE SEQUENCE [LARGE SCALE GENOMIC DNA]</scope>
    <source>
        <strain evidence="3 4">1F260</strain>
    </source>
</reference>
<dbReference type="PANTHER" id="PTHR13707">
    <property type="entry name" value="KETOACID-COENZYME A TRANSFERASE"/>
    <property type="match status" value="1"/>
</dbReference>
<dbReference type="SMART" id="SM00882">
    <property type="entry name" value="CoA_trans"/>
    <property type="match status" value="1"/>
</dbReference>
<dbReference type="SUPFAM" id="SSF100950">
    <property type="entry name" value="NagB/RpiA/CoA transferase-like"/>
    <property type="match status" value="1"/>
</dbReference>
<keyword evidence="2 3" id="KW-0808">Transferase</keyword>
<evidence type="ECO:0000313" key="4">
    <source>
        <dbReference type="Proteomes" id="UP001569154"/>
    </source>
</evidence>
<dbReference type="Pfam" id="PF01144">
    <property type="entry name" value="CoA_trans"/>
    <property type="match status" value="1"/>
</dbReference>
<protein>
    <submittedName>
        <fullName evidence="3">CoA transferase subunit A</fullName>
    </submittedName>
</protein>
<dbReference type="InterPro" id="IPR037171">
    <property type="entry name" value="NagB/RpiA_transferase-like"/>
</dbReference>
<dbReference type="RefSeq" id="WP_017014862.1">
    <property type="nucleotide sequence ID" value="NZ_AJYG02000063.1"/>
</dbReference>
<dbReference type="InterPro" id="IPR004165">
    <property type="entry name" value="CoA_trans_fam_I"/>
</dbReference>
<dbReference type="InterPro" id="IPR012792">
    <property type="entry name" value="3-oxoacid_CoA-transf_A"/>
</dbReference>
<proteinExistence type="inferred from homology"/>
<name>A0ABV4L815_9GAMM</name>
<comment type="similarity">
    <text evidence="1">Belongs to the 3-oxoacid CoA-transferase subunit A family.</text>
</comment>
<accession>A0ABV4L815</accession>
<evidence type="ECO:0000256" key="2">
    <source>
        <dbReference type="ARBA" id="ARBA00022679"/>
    </source>
</evidence>
<evidence type="ECO:0000313" key="3">
    <source>
        <dbReference type="EMBL" id="MEZ8083836.1"/>
    </source>
</evidence>
<dbReference type="Gene3D" id="3.40.1080.10">
    <property type="entry name" value="Glutaconate Coenzyme A-transferase"/>
    <property type="match status" value="1"/>
</dbReference>
<dbReference type="Proteomes" id="UP001569154">
    <property type="component" value="Unassembled WGS sequence"/>
</dbReference>
<dbReference type="PROSITE" id="PS01273">
    <property type="entry name" value="COA_TRANSF_1"/>
    <property type="match status" value="1"/>
</dbReference>
<comment type="caution">
    <text evidence="3">The sequence shown here is derived from an EMBL/GenBank/DDBJ whole genome shotgun (WGS) entry which is preliminary data.</text>
</comment>
<dbReference type="GO" id="GO:0016740">
    <property type="term" value="F:transferase activity"/>
    <property type="evidence" value="ECO:0007669"/>
    <property type="project" value="UniProtKB-KW"/>
</dbReference>
<gene>
    <name evidence="3" type="ORF">ACED35_22205</name>
</gene>
<organism evidence="3 4">
    <name type="scientific">Enterovibrio norvegicus</name>
    <dbReference type="NCBI Taxonomy" id="188144"/>
    <lineage>
        <taxon>Bacteria</taxon>
        <taxon>Pseudomonadati</taxon>
        <taxon>Pseudomonadota</taxon>
        <taxon>Gammaproteobacteria</taxon>
        <taxon>Vibrionales</taxon>
        <taxon>Vibrionaceae</taxon>
        <taxon>Enterovibrio</taxon>
    </lineage>
</organism>